<dbReference type="EMBL" id="NHSJ01000049">
    <property type="protein sequence ID" value="PPQ31891.1"/>
    <property type="molecule type" value="Genomic_DNA"/>
</dbReference>
<dbReference type="AlphaFoldDB" id="A0A2S6NBC0"/>
<proteinExistence type="predicted"/>
<dbReference type="OrthoDB" id="8454640at2"/>
<accession>A0A2S6NBC0</accession>
<organism evidence="1 2">
    <name type="scientific">Rhodoblastus sphagnicola</name>
    <dbReference type="NCBI Taxonomy" id="333368"/>
    <lineage>
        <taxon>Bacteria</taxon>
        <taxon>Pseudomonadati</taxon>
        <taxon>Pseudomonadota</taxon>
        <taxon>Alphaproteobacteria</taxon>
        <taxon>Hyphomicrobiales</taxon>
        <taxon>Rhodoblastaceae</taxon>
        <taxon>Rhodoblastus</taxon>
    </lineage>
</organism>
<name>A0A2S6NBC0_9HYPH</name>
<reference evidence="1 2" key="1">
    <citation type="journal article" date="2018" name="Arch. Microbiol.">
        <title>New insights into the metabolic potential of the phototrophic purple bacterium Rhodopila globiformis DSM 161(T) from its draft genome sequence and evidence for a vanadium-dependent nitrogenase.</title>
        <authorList>
            <person name="Imhoff J.F."/>
            <person name="Rahn T."/>
            <person name="Kunzel S."/>
            <person name="Neulinger S.C."/>
        </authorList>
    </citation>
    <scope>NUCLEOTIDE SEQUENCE [LARGE SCALE GENOMIC DNA]</scope>
    <source>
        <strain evidence="1 2">DSM 16996</strain>
    </source>
</reference>
<keyword evidence="2" id="KW-1185">Reference proteome</keyword>
<sequence>MIVNFPCKGDVHRPTLRSAFAGAAAPRLICRWTRDASGRLVAQWIAEQRETGLHGAERPPSPRSRFAA</sequence>
<dbReference type="Proteomes" id="UP000239089">
    <property type="component" value="Unassembled WGS sequence"/>
</dbReference>
<comment type="caution">
    <text evidence="1">The sequence shown here is derived from an EMBL/GenBank/DDBJ whole genome shotgun (WGS) entry which is preliminary data.</text>
</comment>
<evidence type="ECO:0000313" key="1">
    <source>
        <dbReference type="EMBL" id="PPQ31891.1"/>
    </source>
</evidence>
<evidence type="ECO:0000313" key="2">
    <source>
        <dbReference type="Proteomes" id="UP000239089"/>
    </source>
</evidence>
<dbReference type="RefSeq" id="WP_104507330.1">
    <property type="nucleotide sequence ID" value="NZ_JACIGC010000004.1"/>
</dbReference>
<protein>
    <submittedName>
        <fullName evidence="1">Uncharacterized protein</fullName>
    </submittedName>
</protein>
<gene>
    <name evidence="1" type="ORF">CCR94_07935</name>
</gene>